<proteinExistence type="predicted"/>
<keyword evidence="2" id="KW-1185">Reference proteome</keyword>
<accession>A0AAV4XK82</accession>
<protein>
    <submittedName>
        <fullName evidence="1">Uncharacterized protein</fullName>
    </submittedName>
</protein>
<gene>
    <name evidence="1" type="ORF">CEXT_210251</name>
</gene>
<reference evidence="1 2" key="1">
    <citation type="submission" date="2021-06" db="EMBL/GenBank/DDBJ databases">
        <title>Caerostris extrusa draft genome.</title>
        <authorList>
            <person name="Kono N."/>
            <person name="Arakawa K."/>
        </authorList>
    </citation>
    <scope>NUCLEOTIDE SEQUENCE [LARGE SCALE GENOMIC DNA]</scope>
</reference>
<dbReference type="EMBL" id="BPLR01017871">
    <property type="protein sequence ID" value="GIY95094.1"/>
    <property type="molecule type" value="Genomic_DNA"/>
</dbReference>
<sequence>MDGVIRKHNWRFRAEPKHIFSSRTTTQFPKTYHPSYSPSKTSLNAFSCKKLLRLTIILPFEPIYRHSTSVGQPNRHCVVSVGWGSPIPQIRF</sequence>
<dbReference type="Proteomes" id="UP001054945">
    <property type="component" value="Unassembled WGS sequence"/>
</dbReference>
<evidence type="ECO:0000313" key="1">
    <source>
        <dbReference type="EMBL" id="GIY95094.1"/>
    </source>
</evidence>
<organism evidence="1 2">
    <name type="scientific">Caerostris extrusa</name>
    <name type="common">Bark spider</name>
    <name type="synonym">Caerostris bankana</name>
    <dbReference type="NCBI Taxonomy" id="172846"/>
    <lineage>
        <taxon>Eukaryota</taxon>
        <taxon>Metazoa</taxon>
        <taxon>Ecdysozoa</taxon>
        <taxon>Arthropoda</taxon>
        <taxon>Chelicerata</taxon>
        <taxon>Arachnida</taxon>
        <taxon>Araneae</taxon>
        <taxon>Araneomorphae</taxon>
        <taxon>Entelegynae</taxon>
        <taxon>Araneoidea</taxon>
        <taxon>Araneidae</taxon>
        <taxon>Caerostris</taxon>
    </lineage>
</organism>
<dbReference type="AlphaFoldDB" id="A0AAV4XK82"/>
<comment type="caution">
    <text evidence="1">The sequence shown here is derived from an EMBL/GenBank/DDBJ whole genome shotgun (WGS) entry which is preliminary data.</text>
</comment>
<name>A0AAV4XK82_CAEEX</name>
<evidence type="ECO:0000313" key="2">
    <source>
        <dbReference type="Proteomes" id="UP001054945"/>
    </source>
</evidence>